<gene>
    <name evidence="1" type="ORF">SCHPADRAFT_901447</name>
</gene>
<reference evidence="1 2" key="1">
    <citation type="submission" date="2015-04" db="EMBL/GenBank/DDBJ databases">
        <title>Complete genome sequence of Schizopora paradoxa KUC8140, a cosmopolitan wood degrader in East Asia.</title>
        <authorList>
            <consortium name="DOE Joint Genome Institute"/>
            <person name="Min B."/>
            <person name="Park H."/>
            <person name="Jang Y."/>
            <person name="Kim J.-J."/>
            <person name="Kim K.H."/>
            <person name="Pangilinan J."/>
            <person name="Lipzen A."/>
            <person name="Riley R."/>
            <person name="Grigoriev I.V."/>
            <person name="Spatafora J.W."/>
            <person name="Choi I.-G."/>
        </authorList>
    </citation>
    <scope>NUCLEOTIDE SEQUENCE [LARGE SCALE GENOMIC DNA]</scope>
    <source>
        <strain evidence="1 2">KUC8140</strain>
    </source>
</reference>
<sequence>MVVVRGPVALKRVAAIGKFRSYSPTCTPVFLLFGFFFFAADAPAPALTGVPDRLCSSTSIFTPDSSRVPDRMGVGAAMMPGGGRRPVILSMNERFGASNE</sequence>
<dbReference type="EMBL" id="KQ085915">
    <property type="protein sequence ID" value="KLO16486.1"/>
    <property type="molecule type" value="Genomic_DNA"/>
</dbReference>
<proteinExistence type="predicted"/>
<name>A0A0H2SHG2_9AGAM</name>
<evidence type="ECO:0000313" key="1">
    <source>
        <dbReference type="EMBL" id="KLO16486.1"/>
    </source>
</evidence>
<protein>
    <submittedName>
        <fullName evidence="1">Uncharacterized protein</fullName>
    </submittedName>
</protein>
<accession>A0A0H2SHG2</accession>
<evidence type="ECO:0000313" key="2">
    <source>
        <dbReference type="Proteomes" id="UP000053477"/>
    </source>
</evidence>
<keyword evidence="2" id="KW-1185">Reference proteome</keyword>
<organism evidence="1 2">
    <name type="scientific">Schizopora paradoxa</name>
    <dbReference type="NCBI Taxonomy" id="27342"/>
    <lineage>
        <taxon>Eukaryota</taxon>
        <taxon>Fungi</taxon>
        <taxon>Dikarya</taxon>
        <taxon>Basidiomycota</taxon>
        <taxon>Agaricomycotina</taxon>
        <taxon>Agaricomycetes</taxon>
        <taxon>Hymenochaetales</taxon>
        <taxon>Schizoporaceae</taxon>
        <taxon>Schizopora</taxon>
    </lineage>
</organism>
<dbReference type="AlphaFoldDB" id="A0A0H2SHG2"/>
<dbReference type="InParanoid" id="A0A0H2SHG2"/>
<dbReference type="Proteomes" id="UP000053477">
    <property type="component" value="Unassembled WGS sequence"/>
</dbReference>